<sequence length="520" mass="57997">MIENFLTATRLPWTPPDSVNEETLHFYDNLKIPSIKGKPCLLLHRLNTERNSNVDILFHAEQHQIICNTSGSGKTLLLFEGLCQHWGFYFVGARDSNGIGAWDLETMIGIMPDIPGWSVNIFEDHSNPTKAALRANEAKHKANEAIAFTRISRVLLARWIVFDAFIKVAKKLKGGALDEETLIYNCLVGASHEVLMRLDSQFGPEKILGPTFKDSFLYVLDEAQTAGNEHEEAFADVNGEVPLPVLYPIIQKLAERTNVKIIVSGTGFPSGLVRTVLATSVCKDGPSWTTVHAIGDFTSKDAQLTYISQYLPPSFFLSPSGIDLKTRIYGWLRGRHRVTARYLEEVLKGNWMENHPASPHKLLNAYIQCFTNFTPCDSEMSLLNQEADVDAETLNIGGFEWDKIRLEPNLLSALSNGVYGYITRGEYPTWKSGHELLVEYGLASYIDNKKTTTIQEPIALVGIVRYFESHNLVVGEDNHALELLPHTTLVSAPHAQEFLNLLSRSLPGKSRGEVDDKAGS</sequence>
<accession>A0A0C3B9W9</accession>
<reference evidence="2" key="2">
    <citation type="submission" date="2015-01" db="EMBL/GenBank/DDBJ databases">
        <title>Evolutionary Origins and Diversification of the Mycorrhizal Mutualists.</title>
        <authorList>
            <consortium name="DOE Joint Genome Institute"/>
            <consortium name="Mycorrhizal Genomics Consortium"/>
            <person name="Kohler A."/>
            <person name="Kuo A."/>
            <person name="Nagy L.G."/>
            <person name="Floudas D."/>
            <person name="Copeland A."/>
            <person name="Barry K.W."/>
            <person name="Cichocki N."/>
            <person name="Veneault-Fourrey C."/>
            <person name="LaButti K."/>
            <person name="Lindquist E.A."/>
            <person name="Lipzen A."/>
            <person name="Lundell T."/>
            <person name="Morin E."/>
            <person name="Murat C."/>
            <person name="Riley R."/>
            <person name="Ohm R."/>
            <person name="Sun H."/>
            <person name="Tunlid A."/>
            <person name="Henrissat B."/>
            <person name="Grigoriev I.V."/>
            <person name="Hibbett D.S."/>
            <person name="Martin F."/>
        </authorList>
    </citation>
    <scope>NUCLEOTIDE SEQUENCE [LARGE SCALE GENOMIC DNA]</scope>
    <source>
        <strain evidence="2">MAFF 305830</strain>
    </source>
</reference>
<dbReference type="STRING" id="933852.A0A0C3B9W9"/>
<protein>
    <submittedName>
        <fullName evidence="1">Uncharacterized protein</fullName>
    </submittedName>
</protein>
<evidence type="ECO:0000313" key="2">
    <source>
        <dbReference type="Proteomes" id="UP000054097"/>
    </source>
</evidence>
<evidence type="ECO:0000313" key="1">
    <source>
        <dbReference type="EMBL" id="KIM28924.1"/>
    </source>
</evidence>
<dbReference type="EMBL" id="KN824290">
    <property type="protein sequence ID" value="KIM28924.1"/>
    <property type="molecule type" value="Genomic_DNA"/>
</dbReference>
<keyword evidence="2" id="KW-1185">Reference proteome</keyword>
<name>A0A0C3B9W9_SERVB</name>
<dbReference type="HOGENOM" id="CLU_037048_0_0_1"/>
<dbReference type="OrthoDB" id="2393824at2759"/>
<reference evidence="1 2" key="1">
    <citation type="submission" date="2014-04" db="EMBL/GenBank/DDBJ databases">
        <authorList>
            <consortium name="DOE Joint Genome Institute"/>
            <person name="Kuo A."/>
            <person name="Zuccaro A."/>
            <person name="Kohler A."/>
            <person name="Nagy L.G."/>
            <person name="Floudas D."/>
            <person name="Copeland A."/>
            <person name="Barry K.W."/>
            <person name="Cichocki N."/>
            <person name="Veneault-Fourrey C."/>
            <person name="LaButti K."/>
            <person name="Lindquist E.A."/>
            <person name="Lipzen A."/>
            <person name="Lundell T."/>
            <person name="Morin E."/>
            <person name="Murat C."/>
            <person name="Sun H."/>
            <person name="Tunlid A."/>
            <person name="Henrissat B."/>
            <person name="Grigoriev I.V."/>
            <person name="Hibbett D.S."/>
            <person name="Martin F."/>
            <person name="Nordberg H.P."/>
            <person name="Cantor M.N."/>
            <person name="Hua S.X."/>
        </authorList>
    </citation>
    <scope>NUCLEOTIDE SEQUENCE [LARGE SCALE GENOMIC DNA]</scope>
    <source>
        <strain evidence="1 2">MAFF 305830</strain>
    </source>
</reference>
<gene>
    <name evidence="1" type="ORF">M408DRAFT_8376</name>
</gene>
<dbReference type="Proteomes" id="UP000054097">
    <property type="component" value="Unassembled WGS sequence"/>
</dbReference>
<dbReference type="AlphaFoldDB" id="A0A0C3B9W9"/>
<organism evidence="1 2">
    <name type="scientific">Serendipita vermifera MAFF 305830</name>
    <dbReference type="NCBI Taxonomy" id="933852"/>
    <lineage>
        <taxon>Eukaryota</taxon>
        <taxon>Fungi</taxon>
        <taxon>Dikarya</taxon>
        <taxon>Basidiomycota</taxon>
        <taxon>Agaricomycotina</taxon>
        <taxon>Agaricomycetes</taxon>
        <taxon>Sebacinales</taxon>
        <taxon>Serendipitaceae</taxon>
        <taxon>Serendipita</taxon>
    </lineage>
</organism>
<proteinExistence type="predicted"/>